<evidence type="ECO:0000313" key="1">
    <source>
        <dbReference type="EMBL" id="AZS12627.1"/>
    </source>
</evidence>
<name>A0A3S9UQP4_9CAUD</name>
<keyword evidence="2" id="KW-1185">Reference proteome</keyword>
<dbReference type="Proteomes" id="UP000288363">
    <property type="component" value="Segment"/>
</dbReference>
<reference evidence="1 2" key="1">
    <citation type="submission" date="2018-12" db="EMBL/GenBank/DDBJ databases">
        <authorList>
            <person name="Almail A."/>
            <person name="Dorhout K.E."/>
            <person name="Johnson J."/>
            <person name="Jorgensen H.J."/>
            <person name="Tolsma S."/>
            <person name="Garlena R.A."/>
            <person name="Russell D.A."/>
            <person name="Pope W.H."/>
            <person name="Jacobs-Sera D."/>
            <person name="Hatfull G.F."/>
        </authorList>
    </citation>
    <scope>NUCLEOTIDE SEQUENCE [LARGE SCALE GENOMIC DNA]</scope>
</reference>
<sequence length="248" mass="27597">MALVSVVAFDPGETIGWAAMTVDSINLTDVNTRDLNDAILHVDGAGWRWGQIDTRHLGSNAAGVGVHRGHSALNFVGENTAVDQMMNLVLHDYPESAVILEKFVLDPKAASGKFDLLSPVRVISAFSYGLHADAMSRGPFDDNGEDVFLRDPYNRFYLINRGDPKRTCTNERLTRWGFGSVVSHATRHAADATRIAYYFLRDCRGQSMAAREARWRAWPHIFRDPMAGLAVQSSRKSRPKARPKGERI</sequence>
<accession>A0A3S9UQP4</accession>
<dbReference type="KEGG" id="vg:55613050"/>
<gene>
    <name evidence="1" type="primary">91</name>
    <name evidence="1" type="ORF">SEA_DRLUPO_91</name>
</gene>
<dbReference type="GeneID" id="55613050"/>
<dbReference type="EMBL" id="MK279909">
    <property type="protein sequence ID" value="AZS12627.1"/>
    <property type="molecule type" value="Genomic_DNA"/>
</dbReference>
<proteinExistence type="predicted"/>
<organism evidence="1 2">
    <name type="scientific">Mycobacterium phage DrLupo</name>
    <dbReference type="NCBI Taxonomy" id="2499037"/>
    <lineage>
        <taxon>Viruses</taxon>
        <taxon>Duplodnaviria</taxon>
        <taxon>Heunggongvirae</taxon>
        <taxon>Uroviricota</taxon>
        <taxon>Caudoviricetes</taxon>
        <taxon>Barnyardvirus</taxon>
        <taxon>Barnyardvirus drlupo</taxon>
    </lineage>
</organism>
<dbReference type="RefSeq" id="YP_009842789.1">
    <property type="nucleotide sequence ID" value="NC_048743.1"/>
</dbReference>
<protein>
    <submittedName>
        <fullName evidence="1">RuvC-like resolvase</fullName>
    </submittedName>
</protein>
<evidence type="ECO:0000313" key="2">
    <source>
        <dbReference type="Proteomes" id="UP000288363"/>
    </source>
</evidence>